<feature type="transmembrane region" description="Helical" evidence="1">
    <location>
        <begin position="87"/>
        <end position="107"/>
    </location>
</feature>
<keyword evidence="1" id="KW-0472">Membrane</keyword>
<feature type="transmembrane region" description="Helical" evidence="1">
    <location>
        <begin position="201"/>
        <end position="220"/>
    </location>
</feature>
<sequence length="323" mass="35926">MGRVHPLGAVAGRFGTRHRPGAVPSARIPAPLGGGRANRPALAWPGRIRRPRRAQPGRQRPRGLRLRGGHHFSEKHMKRLQDLASRALACIDPIVILSFLILISAIASNLTSYKVIQVFGTEASLGTFTMPIILMLLNPITEVYGKQRSNQILFATCLAEILFAASFTALSVSQRDCSLLPLGERGHCAALNQSYVLISEHIVRGSISFAIGCLIGSQFNTRFLLYLKSLWSSRLYFVRDIFSSVIGEVVYTAICFMIAFYGVFPFATIVKIFAFSLVFKFSSTVVLSWISQLIVQLLYRYQAWIETVPGGRKVKFSSRYLQV</sequence>
<evidence type="ECO:0000313" key="2">
    <source>
        <dbReference type="EMBL" id="POA97594.1"/>
    </source>
</evidence>
<keyword evidence="1" id="KW-1133">Transmembrane helix</keyword>
<accession>A0A2K4MKH6</accession>
<dbReference type="PANTHER" id="PTHR34300">
    <property type="entry name" value="QUEUOSINE PRECURSOR TRANSPORTER-RELATED"/>
    <property type="match status" value="1"/>
</dbReference>
<proteinExistence type="predicted"/>
<reference evidence="2 3" key="1">
    <citation type="submission" date="2018-01" db="EMBL/GenBank/DDBJ databases">
        <title>Genomic Sequence of Chromobacterium MWU13-2610 from wild cranberry bogs within the Cape Cod National Seashore.</title>
        <authorList>
            <person name="O'Hara-Hanley K."/>
            <person name="Soby S."/>
            <person name="Harrison A."/>
        </authorList>
    </citation>
    <scope>NUCLEOTIDE SEQUENCE [LARGE SCALE GENOMIC DNA]</scope>
    <source>
        <strain evidence="2 3">MWU13-2610</strain>
    </source>
</reference>
<feature type="transmembrane region" description="Helical" evidence="1">
    <location>
        <begin position="269"/>
        <end position="290"/>
    </location>
</feature>
<gene>
    <name evidence="2" type="ORF">C2134_17365</name>
</gene>
<protein>
    <recommendedName>
        <fullName evidence="4">VUT family protein</fullName>
    </recommendedName>
</protein>
<dbReference type="AlphaFoldDB" id="A0A2K4MKH6"/>
<dbReference type="PANTHER" id="PTHR34300:SF2">
    <property type="entry name" value="QUEUOSINE PRECURSOR TRANSPORTER-RELATED"/>
    <property type="match status" value="1"/>
</dbReference>
<dbReference type="Pfam" id="PF02592">
    <property type="entry name" value="Vut_1"/>
    <property type="match status" value="1"/>
</dbReference>
<dbReference type="InterPro" id="IPR003744">
    <property type="entry name" value="YhhQ"/>
</dbReference>
<feature type="transmembrane region" description="Helical" evidence="1">
    <location>
        <begin position="241"/>
        <end position="263"/>
    </location>
</feature>
<dbReference type="EMBL" id="PPTF01000073">
    <property type="protein sequence ID" value="POA97594.1"/>
    <property type="molecule type" value="Genomic_DNA"/>
</dbReference>
<feature type="transmembrane region" description="Helical" evidence="1">
    <location>
        <begin position="119"/>
        <end position="140"/>
    </location>
</feature>
<dbReference type="Proteomes" id="UP000236416">
    <property type="component" value="Unassembled WGS sequence"/>
</dbReference>
<feature type="transmembrane region" description="Helical" evidence="1">
    <location>
        <begin position="152"/>
        <end position="172"/>
    </location>
</feature>
<name>A0A2K4MKH6_9NEIS</name>
<keyword evidence="3" id="KW-1185">Reference proteome</keyword>
<evidence type="ECO:0008006" key="4">
    <source>
        <dbReference type="Google" id="ProtNLM"/>
    </source>
</evidence>
<evidence type="ECO:0000256" key="1">
    <source>
        <dbReference type="SAM" id="Phobius"/>
    </source>
</evidence>
<keyword evidence="1" id="KW-0812">Transmembrane</keyword>
<comment type="caution">
    <text evidence="2">The sequence shown here is derived from an EMBL/GenBank/DDBJ whole genome shotgun (WGS) entry which is preliminary data.</text>
</comment>
<evidence type="ECO:0000313" key="3">
    <source>
        <dbReference type="Proteomes" id="UP000236416"/>
    </source>
</evidence>
<organism evidence="2 3">
    <name type="scientific">Chromobacterium sinusclupearum</name>
    <dbReference type="NCBI Taxonomy" id="2077146"/>
    <lineage>
        <taxon>Bacteria</taxon>
        <taxon>Pseudomonadati</taxon>
        <taxon>Pseudomonadota</taxon>
        <taxon>Betaproteobacteria</taxon>
        <taxon>Neisseriales</taxon>
        <taxon>Chromobacteriaceae</taxon>
        <taxon>Chromobacterium</taxon>
    </lineage>
</organism>